<evidence type="ECO:0000313" key="3">
    <source>
        <dbReference type="Proteomes" id="UP000076865"/>
    </source>
</evidence>
<keyword evidence="3" id="KW-1185">Reference proteome</keyword>
<organism evidence="2 3">
    <name type="scientific">Anoxybacteroides amylolyticum</name>
    <dbReference type="NCBI Taxonomy" id="294699"/>
    <lineage>
        <taxon>Bacteria</taxon>
        <taxon>Bacillati</taxon>
        <taxon>Bacillota</taxon>
        <taxon>Bacilli</taxon>
        <taxon>Bacillales</taxon>
        <taxon>Anoxybacillaceae</taxon>
        <taxon>Anoxybacteroides</taxon>
    </lineage>
</organism>
<sequence>MWSLLAIGCLFSYMWWEAHRNRVVSVELSFPTFPESVRALTIFFISDIHRRVVSEKLLARVKGNVDFVVIGGDLMEKGVPFHRVKENIRRLKQIGPVYFVWGNNDYEADYRELDALLWQEGVHVLANSAAMFESELGEKVALIGIDDISKRRAHLDLAIAEVDQSAFRIVVCHNPDIVRIIQPQHGISLVLSGHTHGGQIRLGRFGLYEKGGVKEGNGTTLFVSNGYGTTNVPFRFGVPAEVNIVTIRRGKGDDREV</sequence>
<dbReference type="SUPFAM" id="SSF56300">
    <property type="entry name" value="Metallo-dependent phosphatases"/>
    <property type="match status" value="1"/>
</dbReference>
<dbReference type="GO" id="GO:0016020">
    <property type="term" value="C:membrane"/>
    <property type="evidence" value="ECO:0007669"/>
    <property type="project" value="GOC"/>
</dbReference>
<proteinExistence type="predicted"/>
<dbReference type="GO" id="GO:0009245">
    <property type="term" value="P:lipid A biosynthetic process"/>
    <property type="evidence" value="ECO:0007669"/>
    <property type="project" value="TreeGrafter"/>
</dbReference>
<evidence type="ECO:0000259" key="1">
    <source>
        <dbReference type="Pfam" id="PF00149"/>
    </source>
</evidence>
<dbReference type="Proteomes" id="UP000076865">
    <property type="component" value="Chromosome"/>
</dbReference>
<dbReference type="PATRIC" id="fig|294699.3.peg.2510"/>
<feature type="domain" description="Calcineurin-like phosphoesterase" evidence="1">
    <location>
        <begin position="41"/>
        <end position="197"/>
    </location>
</feature>
<dbReference type="EMBL" id="CP015438">
    <property type="protein sequence ID" value="ANB59934.1"/>
    <property type="molecule type" value="Genomic_DNA"/>
</dbReference>
<protein>
    <submittedName>
        <fullName evidence="2">Calcineurin-like phosphoesterase family protein</fullName>
    </submittedName>
</protein>
<evidence type="ECO:0000313" key="2">
    <source>
        <dbReference type="EMBL" id="ANB59934.1"/>
    </source>
</evidence>
<dbReference type="InterPro" id="IPR051158">
    <property type="entry name" value="Metallophosphoesterase_sf"/>
</dbReference>
<dbReference type="AlphaFoldDB" id="A0A161HU60"/>
<reference evidence="2 3" key="1">
    <citation type="journal article" date="2006" name="Syst. Appl. Microbiol.">
        <title>Anoxybacillus amylolyticus sp. nov., a thermophilic amylase producing bacterium isolated from Mount Rittmann (Antarctica).</title>
        <authorList>
            <person name="Poli A."/>
            <person name="Esposito E."/>
            <person name="Lama L."/>
            <person name="Orlando P."/>
            <person name="Nicolaus G."/>
            <person name="de Appolonia F."/>
            <person name="Gambacorta A."/>
            <person name="Nicolaus B."/>
        </authorList>
    </citation>
    <scope>NUCLEOTIDE SEQUENCE [LARGE SCALE GENOMIC DNA]</scope>
    <source>
        <strain evidence="2 3">DSM 15939</strain>
    </source>
</reference>
<accession>A0A161HU60</accession>
<dbReference type="RefSeq" id="WP_148660397.1">
    <property type="nucleotide sequence ID" value="NZ_CP015438.1"/>
</dbReference>
<dbReference type="Pfam" id="PF00149">
    <property type="entry name" value="Metallophos"/>
    <property type="match status" value="1"/>
</dbReference>
<dbReference type="OrthoDB" id="9780884at2"/>
<name>A0A161HU60_9BACL</name>
<dbReference type="InterPro" id="IPR029052">
    <property type="entry name" value="Metallo-depent_PP-like"/>
</dbReference>
<gene>
    <name evidence="2" type="ORF">GFC30_2440</name>
</gene>
<dbReference type="PANTHER" id="PTHR31302:SF32">
    <property type="entry name" value="PHOSPHOESTERASE"/>
    <property type="match status" value="1"/>
</dbReference>
<dbReference type="GO" id="GO:0008758">
    <property type="term" value="F:UDP-2,3-diacylglucosamine hydrolase activity"/>
    <property type="evidence" value="ECO:0007669"/>
    <property type="project" value="TreeGrafter"/>
</dbReference>
<dbReference type="InterPro" id="IPR004843">
    <property type="entry name" value="Calcineurin-like_PHP"/>
</dbReference>
<dbReference type="KEGG" id="aamy:GFC30_2440"/>
<dbReference type="Gene3D" id="3.60.21.10">
    <property type="match status" value="1"/>
</dbReference>
<dbReference type="PANTHER" id="PTHR31302">
    <property type="entry name" value="TRANSMEMBRANE PROTEIN WITH METALLOPHOSPHOESTERASE DOMAIN-RELATED"/>
    <property type="match status" value="1"/>
</dbReference>